<dbReference type="InterPro" id="IPR027417">
    <property type="entry name" value="P-loop_NTPase"/>
</dbReference>
<protein>
    <submittedName>
        <fullName evidence="1">AAA family ATPase</fullName>
    </submittedName>
</protein>
<dbReference type="Proteomes" id="UP001597169">
    <property type="component" value="Unassembled WGS sequence"/>
</dbReference>
<accession>A0ABW3PN64</accession>
<proteinExistence type="predicted"/>
<dbReference type="Gene3D" id="3.40.50.300">
    <property type="entry name" value="P-loop containing nucleotide triphosphate hydrolases"/>
    <property type="match status" value="1"/>
</dbReference>
<name>A0ABW3PN64_9BACL</name>
<sequence>MKKLVIINGAMVVGKTTISKEVHKSLDKSVWLDGDWFWMMNPWVFSEENIRMVMDNITYLLRNYLTNSTFDYVILSWVLHNDGAGRRAGTTYHHFMLRQEGQRLA</sequence>
<gene>
    <name evidence="1" type="ORF">ACFQ3J_12855</name>
</gene>
<organism evidence="1 2">
    <name type="scientific">Paenibacillus provencensis</name>
    <dbReference type="NCBI Taxonomy" id="441151"/>
    <lineage>
        <taxon>Bacteria</taxon>
        <taxon>Bacillati</taxon>
        <taxon>Bacillota</taxon>
        <taxon>Bacilli</taxon>
        <taxon>Bacillales</taxon>
        <taxon>Paenibacillaceae</taxon>
        <taxon>Paenibacillus</taxon>
    </lineage>
</organism>
<keyword evidence="2" id="KW-1185">Reference proteome</keyword>
<dbReference type="SUPFAM" id="SSF52540">
    <property type="entry name" value="P-loop containing nucleoside triphosphate hydrolases"/>
    <property type="match status" value="1"/>
</dbReference>
<dbReference type="RefSeq" id="WP_251581994.1">
    <property type="nucleotide sequence ID" value="NZ_JBHTKX010000001.1"/>
</dbReference>
<evidence type="ECO:0000313" key="1">
    <source>
        <dbReference type="EMBL" id="MFD1129064.1"/>
    </source>
</evidence>
<comment type="caution">
    <text evidence="1">The sequence shown here is derived from an EMBL/GenBank/DDBJ whole genome shotgun (WGS) entry which is preliminary data.</text>
</comment>
<reference evidence="2" key="1">
    <citation type="journal article" date="2019" name="Int. J. Syst. Evol. Microbiol.">
        <title>The Global Catalogue of Microorganisms (GCM) 10K type strain sequencing project: providing services to taxonomists for standard genome sequencing and annotation.</title>
        <authorList>
            <consortium name="The Broad Institute Genomics Platform"/>
            <consortium name="The Broad Institute Genome Sequencing Center for Infectious Disease"/>
            <person name="Wu L."/>
            <person name="Ma J."/>
        </authorList>
    </citation>
    <scope>NUCLEOTIDE SEQUENCE [LARGE SCALE GENOMIC DNA]</scope>
    <source>
        <strain evidence="2">CCUG 53519</strain>
    </source>
</reference>
<dbReference type="EMBL" id="JBHTKX010000001">
    <property type="protein sequence ID" value="MFD1129064.1"/>
    <property type="molecule type" value="Genomic_DNA"/>
</dbReference>
<evidence type="ECO:0000313" key="2">
    <source>
        <dbReference type="Proteomes" id="UP001597169"/>
    </source>
</evidence>